<dbReference type="InterPro" id="IPR011146">
    <property type="entry name" value="HIT-like"/>
</dbReference>
<reference evidence="7" key="1">
    <citation type="journal article" date="1998" name="Int. J. Syst. Bacteriol. 48 Pt">
        <title>Thermococcus guaymasensis sp. nov. and Thermococcus aggregans sp. nov., two novel thermophilic archaea isolated from the Guaymas Basin hydrothermal vent site.</title>
        <authorList>
            <person name="Canganella F."/>
            <person name="Jones W.J."/>
            <person name="Gambacorta A."/>
            <person name="Antranikian G."/>
        </authorList>
    </citation>
    <scope>NUCLEOTIDE SEQUENCE</scope>
    <source>
        <strain evidence="7">TY</strain>
    </source>
</reference>
<accession>A0A9E7MYG8</accession>
<dbReference type="InterPro" id="IPR052908">
    <property type="entry name" value="AP-4-A_phosphorylase"/>
</dbReference>
<dbReference type="PANTHER" id="PTHR42997">
    <property type="entry name" value="HIT FAMILY HYDROLASE"/>
    <property type="match status" value="1"/>
</dbReference>
<dbReference type="CDD" id="cd01275">
    <property type="entry name" value="FHIT"/>
    <property type="match status" value="1"/>
</dbReference>
<evidence type="ECO:0000313" key="8">
    <source>
        <dbReference type="Proteomes" id="UP001055732"/>
    </source>
</evidence>
<keyword evidence="8" id="KW-1185">Reference proteome</keyword>
<proteinExistence type="predicted"/>
<keyword evidence="1" id="KW-0547">Nucleotide-binding</keyword>
<evidence type="ECO:0000313" key="7">
    <source>
        <dbReference type="EMBL" id="USS41264.1"/>
    </source>
</evidence>
<feature type="domain" description="HIT" evidence="6">
    <location>
        <begin position="1"/>
        <end position="107"/>
    </location>
</feature>
<evidence type="ECO:0000259" key="6">
    <source>
        <dbReference type="PROSITE" id="PS51084"/>
    </source>
</evidence>
<reference evidence="7" key="2">
    <citation type="submission" date="2022-06" db="EMBL/GenBank/DDBJ databases">
        <authorList>
            <person name="Park Y.-J."/>
        </authorList>
    </citation>
    <scope>NUCLEOTIDE SEQUENCE</scope>
    <source>
        <strain evidence="7">TY</strain>
    </source>
</reference>
<name>A0A9E7MYG8_THEAG</name>
<dbReference type="AlphaFoldDB" id="A0A9E7MYG8"/>
<dbReference type="EMBL" id="CP099582">
    <property type="protein sequence ID" value="USS41264.1"/>
    <property type="molecule type" value="Genomic_DNA"/>
</dbReference>
<dbReference type="Proteomes" id="UP001055732">
    <property type="component" value="Chromosome"/>
</dbReference>
<dbReference type="InterPro" id="IPR019808">
    <property type="entry name" value="Histidine_triad_CS"/>
</dbReference>
<dbReference type="PROSITE" id="PS00892">
    <property type="entry name" value="HIT_1"/>
    <property type="match status" value="1"/>
</dbReference>
<dbReference type="RefSeq" id="WP_253305205.1">
    <property type="nucleotide sequence ID" value="NZ_CP099582.1"/>
</dbReference>
<dbReference type="Gene3D" id="3.30.428.10">
    <property type="entry name" value="HIT-like"/>
    <property type="match status" value="1"/>
</dbReference>
<evidence type="ECO:0000256" key="1">
    <source>
        <dbReference type="ARBA" id="ARBA00022741"/>
    </source>
</evidence>
<dbReference type="InterPro" id="IPR036265">
    <property type="entry name" value="HIT-like_sf"/>
</dbReference>
<evidence type="ECO:0000256" key="4">
    <source>
        <dbReference type="PIRSR" id="PIRSR601310-3"/>
    </source>
</evidence>
<feature type="active site" description="Tele-AMP-histidine intermediate" evidence="3">
    <location>
        <position position="94"/>
    </location>
</feature>
<dbReference type="SUPFAM" id="SSF54197">
    <property type="entry name" value="HIT-like"/>
    <property type="match status" value="1"/>
</dbReference>
<evidence type="ECO:0000256" key="3">
    <source>
        <dbReference type="PIRSR" id="PIRSR601310-1"/>
    </source>
</evidence>
<dbReference type="PROSITE" id="PS51084">
    <property type="entry name" value="HIT_2"/>
    <property type="match status" value="1"/>
</dbReference>
<evidence type="ECO:0000256" key="5">
    <source>
        <dbReference type="PROSITE-ProRule" id="PRU00464"/>
    </source>
</evidence>
<organism evidence="7 8">
    <name type="scientific">Thermococcus aggregans</name>
    <dbReference type="NCBI Taxonomy" id="110163"/>
    <lineage>
        <taxon>Archaea</taxon>
        <taxon>Methanobacteriati</taxon>
        <taxon>Methanobacteriota</taxon>
        <taxon>Thermococci</taxon>
        <taxon>Thermococcales</taxon>
        <taxon>Thermococcaceae</taxon>
        <taxon>Thermococcus</taxon>
    </lineage>
</organism>
<sequence>MDCPFCNPPEDALLYENEYIRILIDSYPASKGHLLVVPKRHVESPKELKEDEKLAIMKGVELAINKLEEALKPDGFNVGANLGEAAGQTVSHLHIHVIPRYRGDTNFPRGGIRKAVLNVEDENLNLKEKWVRNRLTSQEKEKLRKLFAHI</sequence>
<dbReference type="PRINTS" id="PR00332">
    <property type="entry name" value="HISTRIAD"/>
</dbReference>
<dbReference type="GO" id="GO:0000166">
    <property type="term" value="F:nucleotide binding"/>
    <property type="evidence" value="ECO:0007669"/>
    <property type="project" value="UniProtKB-KW"/>
</dbReference>
<gene>
    <name evidence="7" type="ORF">NF865_03465</name>
</gene>
<evidence type="ECO:0000256" key="2">
    <source>
        <dbReference type="ARBA" id="ARBA00022801"/>
    </source>
</evidence>
<dbReference type="PANTHER" id="PTHR42997:SF1">
    <property type="entry name" value="AP-4-A PHOSPHORYLASE"/>
    <property type="match status" value="1"/>
</dbReference>
<keyword evidence="2" id="KW-0378">Hydrolase</keyword>
<dbReference type="InterPro" id="IPR039383">
    <property type="entry name" value="FHIT"/>
</dbReference>
<feature type="short sequence motif" description="Histidine triad motif" evidence="4 5">
    <location>
        <begin position="92"/>
        <end position="96"/>
    </location>
</feature>
<dbReference type="Pfam" id="PF01230">
    <property type="entry name" value="HIT"/>
    <property type="match status" value="1"/>
</dbReference>
<dbReference type="KEGG" id="tagg:NF865_03465"/>
<dbReference type="InterPro" id="IPR001310">
    <property type="entry name" value="Histidine_triad_HIT"/>
</dbReference>
<dbReference type="GO" id="GO:0016787">
    <property type="term" value="F:hydrolase activity"/>
    <property type="evidence" value="ECO:0007669"/>
    <property type="project" value="UniProtKB-KW"/>
</dbReference>
<protein>
    <submittedName>
        <fullName evidence="7">HIT family protein</fullName>
    </submittedName>
</protein>